<accession>A0AAJ8K6P6</accession>
<evidence type="ECO:0000256" key="1">
    <source>
        <dbReference type="SAM" id="MobiDB-lite"/>
    </source>
</evidence>
<dbReference type="RefSeq" id="XP_065725884.1">
    <property type="nucleotide sequence ID" value="XM_065869812.1"/>
</dbReference>
<dbReference type="Proteomes" id="UP000092730">
    <property type="component" value="Chromosome 2"/>
</dbReference>
<feature type="compositionally biased region" description="Low complexity" evidence="1">
    <location>
        <begin position="1"/>
        <end position="17"/>
    </location>
</feature>
<organism evidence="2 3">
    <name type="scientific">Kwoniella bestiolae CBS 10118</name>
    <dbReference type="NCBI Taxonomy" id="1296100"/>
    <lineage>
        <taxon>Eukaryota</taxon>
        <taxon>Fungi</taxon>
        <taxon>Dikarya</taxon>
        <taxon>Basidiomycota</taxon>
        <taxon>Agaricomycotina</taxon>
        <taxon>Tremellomycetes</taxon>
        <taxon>Tremellales</taxon>
        <taxon>Cryptococcaceae</taxon>
        <taxon>Kwoniella</taxon>
    </lineage>
</organism>
<dbReference type="KEGG" id="kbi:30207256"/>
<dbReference type="EMBL" id="CP144542">
    <property type="protein sequence ID" value="WVW82144.1"/>
    <property type="molecule type" value="Genomic_DNA"/>
</dbReference>
<sequence length="177" mass="18969">MSSETSSTGRSGTSSWGDPSPSKYDRAANDSSSSIVSGGDDHQSLNASPAGTPLQTPLDTRERENPLATSPDTRNDQCNPGKPASPTPGLERANPFNSAHQALGVRQSDVSGVNGEYPKSWREVRDSLNMSSVVNRIDAAEIQRADHCFWQMVIAVEATPTKGEMERKDSGLDQPPE</sequence>
<reference evidence="2" key="2">
    <citation type="submission" date="2024-02" db="EMBL/GenBank/DDBJ databases">
        <title>Comparative genomics of Cryptococcus and Kwoniella reveals pathogenesis evolution and contrasting modes of karyotype evolution via chromosome fusion or intercentromeric recombination.</title>
        <authorList>
            <person name="Coelho M.A."/>
            <person name="David-Palma M."/>
            <person name="Shea T."/>
            <person name="Bowers K."/>
            <person name="McGinley-Smith S."/>
            <person name="Mohammad A.W."/>
            <person name="Gnirke A."/>
            <person name="Yurkov A.M."/>
            <person name="Nowrousian M."/>
            <person name="Sun S."/>
            <person name="Cuomo C.A."/>
            <person name="Heitman J."/>
        </authorList>
    </citation>
    <scope>NUCLEOTIDE SEQUENCE</scope>
    <source>
        <strain evidence="2">CBS 10118</strain>
    </source>
</reference>
<protein>
    <submittedName>
        <fullName evidence="2">Uncharacterized protein</fullName>
    </submittedName>
</protein>
<feature type="compositionally biased region" description="Polar residues" evidence="1">
    <location>
        <begin position="44"/>
        <end position="58"/>
    </location>
</feature>
<evidence type="ECO:0000313" key="2">
    <source>
        <dbReference type="EMBL" id="WVW82144.1"/>
    </source>
</evidence>
<feature type="region of interest" description="Disordered" evidence="1">
    <location>
        <begin position="1"/>
        <end position="117"/>
    </location>
</feature>
<feature type="compositionally biased region" description="Polar residues" evidence="1">
    <location>
        <begin position="67"/>
        <end position="78"/>
    </location>
</feature>
<proteinExistence type="predicted"/>
<keyword evidence="3" id="KW-1185">Reference proteome</keyword>
<name>A0AAJ8K6P6_9TREE</name>
<dbReference type="AlphaFoldDB" id="A0AAJ8K6P6"/>
<reference evidence="2" key="1">
    <citation type="submission" date="2013-07" db="EMBL/GenBank/DDBJ databases">
        <authorList>
            <consortium name="The Broad Institute Genome Sequencing Platform"/>
            <person name="Cuomo C."/>
            <person name="Litvintseva A."/>
            <person name="Chen Y."/>
            <person name="Heitman J."/>
            <person name="Sun S."/>
            <person name="Springer D."/>
            <person name="Dromer F."/>
            <person name="Young S.K."/>
            <person name="Zeng Q."/>
            <person name="Gargeya S."/>
            <person name="Fitzgerald M."/>
            <person name="Abouelleil A."/>
            <person name="Alvarado L."/>
            <person name="Berlin A.M."/>
            <person name="Chapman S.B."/>
            <person name="Dewar J."/>
            <person name="Goldberg J."/>
            <person name="Griggs A."/>
            <person name="Gujja S."/>
            <person name="Hansen M."/>
            <person name="Howarth C."/>
            <person name="Imamovic A."/>
            <person name="Larimer J."/>
            <person name="McCowan C."/>
            <person name="Murphy C."/>
            <person name="Pearson M."/>
            <person name="Priest M."/>
            <person name="Roberts A."/>
            <person name="Saif S."/>
            <person name="Shea T."/>
            <person name="Sykes S."/>
            <person name="Wortman J."/>
            <person name="Nusbaum C."/>
            <person name="Birren B."/>
        </authorList>
    </citation>
    <scope>NUCLEOTIDE SEQUENCE</scope>
    <source>
        <strain evidence="2">CBS 10118</strain>
    </source>
</reference>
<dbReference type="GeneID" id="30207256"/>
<gene>
    <name evidence="2" type="ORF">I302_104150</name>
</gene>
<evidence type="ECO:0000313" key="3">
    <source>
        <dbReference type="Proteomes" id="UP000092730"/>
    </source>
</evidence>